<dbReference type="EMBL" id="CAJVPZ010025229">
    <property type="protein sequence ID" value="CAG8721705.1"/>
    <property type="molecule type" value="Genomic_DNA"/>
</dbReference>
<protein>
    <submittedName>
        <fullName evidence="1">9890_t:CDS:1</fullName>
    </submittedName>
</protein>
<evidence type="ECO:0000313" key="1">
    <source>
        <dbReference type="EMBL" id="CAG8721705.1"/>
    </source>
</evidence>
<dbReference type="Proteomes" id="UP000789396">
    <property type="component" value="Unassembled WGS sequence"/>
</dbReference>
<gene>
    <name evidence="1" type="ORF">RFULGI_LOCUS11502</name>
</gene>
<comment type="caution">
    <text evidence="1">The sequence shown here is derived from an EMBL/GenBank/DDBJ whole genome shotgun (WGS) entry which is preliminary data.</text>
</comment>
<organism evidence="1 2">
    <name type="scientific">Racocetra fulgida</name>
    <dbReference type="NCBI Taxonomy" id="60492"/>
    <lineage>
        <taxon>Eukaryota</taxon>
        <taxon>Fungi</taxon>
        <taxon>Fungi incertae sedis</taxon>
        <taxon>Mucoromycota</taxon>
        <taxon>Glomeromycotina</taxon>
        <taxon>Glomeromycetes</taxon>
        <taxon>Diversisporales</taxon>
        <taxon>Gigasporaceae</taxon>
        <taxon>Racocetra</taxon>
    </lineage>
</organism>
<dbReference type="AlphaFoldDB" id="A0A9N9ND34"/>
<reference evidence="1" key="1">
    <citation type="submission" date="2021-06" db="EMBL/GenBank/DDBJ databases">
        <authorList>
            <person name="Kallberg Y."/>
            <person name="Tangrot J."/>
            <person name="Rosling A."/>
        </authorList>
    </citation>
    <scope>NUCLEOTIDE SEQUENCE</scope>
    <source>
        <strain evidence="1">IN212</strain>
    </source>
</reference>
<keyword evidence="2" id="KW-1185">Reference proteome</keyword>
<proteinExistence type="predicted"/>
<feature type="non-terminal residue" evidence="1">
    <location>
        <position position="398"/>
    </location>
</feature>
<name>A0A9N9ND34_9GLOM</name>
<accession>A0A9N9ND34</accession>
<dbReference type="OrthoDB" id="2388546at2759"/>
<sequence>NKATDKATNKVADEVMDKAIDEVTDMESDMLTDMTTDIMSETNEIIPPFFPSVSFMASEDEVLSSDDNLEFEISYKLFIKTAEETALLAKWFKESMSTIDEFFSSIYNQITMLIKNNTLLPTDYSIAFKMQRETGAGTQLADAQDFIKFKAECLKLAAKNINIEIYITIIQTKKKNANNEEKEFIVNYKNSNKVSRISSLSSHNKLIAENVLEIRTEYHCNIHNRPCLNKESNKDLYVEITFIMLSIWATSNTSTFSHAKTSKKLHSSSLSLQALQEIALLLLQASSSPTPLQASLQVSLQALFQAPFQVPFQAPFQSPFQALFQAPLASLSSSQSLFFSTTLPMMAEFLREINENEATNFYYQSFLHEFEKQKVSVKNLARLPDKALKLCGIDAVGA</sequence>
<evidence type="ECO:0000313" key="2">
    <source>
        <dbReference type="Proteomes" id="UP000789396"/>
    </source>
</evidence>